<protein>
    <recommendedName>
        <fullName evidence="8">Fucolectin tachylectin-4 pentraxin-1 domain-containing protein</fullName>
    </recommendedName>
</protein>
<dbReference type="InterPro" id="IPR008979">
    <property type="entry name" value="Galactose-bd-like_sf"/>
</dbReference>
<dbReference type="PANTHER" id="PTHR45713:SF15">
    <property type="entry name" value="F5_8 TYPE C DOMAIN-CONTAINING PROTEIN"/>
    <property type="match status" value="1"/>
</dbReference>
<comment type="subunit">
    <text evidence="3">Homotrimer.</text>
</comment>
<organism evidence="9 10">
    <name type="scientific">Mytilus coruscus</name>
    <name type="common">Sea mussel</name>
    <dbReference type="NCBI Taxonomy" id="42192"/>
    <lineage>
        <taxon>Eukaryota</taxon>
        <taxon>Metazoa</taxon>
        <taxon>Spiralia</taxon>
        <taxon>Lophotrochozoa</taxon>
        <taxon>Mollusca</taxon>
        <taxon>Bivalvia</taxon>
        <taxon>Autobranchia</taxon>
        <taxon>Pteriomorphia</taxon>
        <taxon>Mytilida</taxon>
        <taxon>Mytiloidea</taxon>
        <taxon>Mytilidae</taxon>
        <taxon>Mytilinae</taxon>
        <taxon>Mytilus</taxon>
    </lineage>
</organism>
<evidence type="ECO:0000256" key="7">
    <source>
        <dbReference type="ARBA" id="ARBA00023157"/>
    </source>
</evidence>
<feature type="domain" description="Fucolectin tachylectin-4 pentraxin-1" evidence="8">
    <location>
        <begin position="102"/>
        <end position="259"/>
    </location>
</feature>
<keyword evidence="6" id="KW-0106">Calcium</keyword>
<dbReference type="GO" id="GO:0042806">
    <property type="term" value="F:fucose binding"/>
    <property type="evidence" value="ECO:0007669"/>
    <property type="project" value="UniProtKB-ARBA"/>
</dbReference>
<dbReference type="Pfam" id="PF22633">
    <property type="entry name" value="F5_F8_type_C_2"/>
    <property type="match status" value="1"/>
</dbReference>
<evidence type="ECO:0000313" key="10">
    <source>
        <dbReference type="Proteomes" id="UP000507470"/>
    </source>
</evidence>
<evidence type="ECO:0000256" key="6">
    <source>
        <dbReference type="ARBA" id="ARBA00022837"/>
    </source>
</evidence>
<evidence type="ECO:0000256" key="5">
    <source>
        <dbReference type="ARBA" id="ARBA00022734"/>
    </source>
</evidence>
<evidence type="ECO:0000256" key="1">
    <source>
        <dbReference type="ARBA" id="ARBA00002219"/>
    </source>
</evidence>
<evidence type="ECO:0000256" key="4">
    <source>
        <dbReference type="ARBA" id="ARBA00022723"/>
    </source>
</evidence>
<dbReference type="GO" id="GO:0046872">
    <property type="term" value="F:metal ion binding"/>
    <property type="evidence" value="ECO:0007669"/>
    <property type="project" value="UniProtKB-KW"/>
</dbReference>
<evidence type="ECO:0000313" key="9">
    <source>
        <dbReference type="EMBL" id="CAC5416587.1"/>
    </source>
</evidence>
<keyword evidence="7" id="KW-1015">Disulfide bond</keyword>
<reference evidence="9 10" key="1">
    <citation type="submission" date="2020-06" db="EMBL/GenBank/DDBJ databases">
        <authorList>
            <person name="Li R."/>
            <person name="Bekaert M."/>
        </authorList>
    </citation>
    <scope>NUCLEOTIDE SEQUENCE [LARGE SCALE GENOMIC DNA]</scope>
    <source>
        <strain evidence="10">wild</strain>
    </source>
</reference>
<keyword evidence="5" id="KW-0430">Lectin</keyword>
<dbReference type="PANTHER" id="PTHR45713">
    <property type="entry name" value="FTP DOMAIN-CONTAINING PROTEIN"/>
    <property type="match status" value="1"/>
</dbReference>
<dbReference type="InterPro" id="IPR051941">
    <property type="entry name" value="BG_Antigen-Binding_Lectin"/>
</dbReference>
<dbReference type="SMART" id="SM00607">
    <property type="entry name" value="FTP"/>
    <property type="match status" value="1"/>
</dbReference>
<keyword evidence="10" id="KW-1185">Reference proteome</keyword>
<comment type="function">
    <text evidence="1">Acts as a defensive agent. Recognizes blood group fucosylated oligosaccharides including A, B, H and Lewis B-type antigens. Does not recognize Lewis A antigen and has low affinity for monovalent haptens.</text>
</comment>
<accession>A0A6J8E8B2</accession>
<proteinExistence type="inferred from homology"/>
<name>A0A6J8E8B2_MYTCO</name>
<dbReference type="AlphaFoldDB" id="A0A6J8E8B2"/>
<evidence type="ECO:0000256" key="3">
    <source>
        <dbReference type="ARBA" id="ARBA00011233"/>
    </source>
</evidence>
<evidence type="ECO:0000256" key="2">
    <source>
        <dbReference type="ARBA" id="ARBA00010147"/>
    </source>
</evidence>
<dbReference type="InterPro" id="IPR006585">
    <property type="entry name" value="FTP1"/>
</dbReference>
<comment type="similarity">
    <text evidence="2">Belongs to the fucolectin family.</text>
</comment>
<dbReference type="GO" id="GO:0010185">
    <property type="term" value="P:regulation of cellular defense response"/>
    <property type="evidence" value="ECO:0007669"/>
    <property type="project" value="UniProtKB-ARBA"/>
</dbReference>
<sequence length="260" mass="29735">MILQCWTVIFYMHILTSILPYEVVAFKSNRQETFSIEINRIILSPQTSSIVSSSIACAVLCILTMNCCSASYNEDSKICLLGSHCSPEMEDSANFKTLIKKPRDVAYGKSAKQSSVFRNLPIYIASRAVDGDLNTWIHTEHDNMPFWIVDLEKIYKIKWIEIFNINKGFRSSDTLTNKIKLNLQYCDTKCLSIIGKRLHDLDITVGPTEDEMKLCAHYVGPAKLGEHLVFECLHEDIRYVKLMINGTEILHVLEVKVYAW</sequence>
<gene>
    <name evidence="9" type="ORF">MCOR_49187</name>
</gene>
<evidence type="ECO:0000259" key="8">
    <source>
        <dbReference type="SMART" id="SM00607"/>
    </source>
</evidence>
<keyword evidence="4" id="KW-0479">Metal-binding</keyword>
<dbReference type="EMBL" id="CACVKT020008662">
    <property type="protein sequence ID" value="CAC5416587.1"/>
    <property type="molecule type" value="Genomic_DNA"/>
</dbReference>
<dbReference type="GO" id="GO:0001868">
    <property type="term" value="P:regulation of complement activation, lectin pathway"/>
    <property type="evidence" value="ECO:0007669"/>
    <property type="project" value="UniProtKB-ARBA"/>
</dbReference>
<dbReference type="SUPFAM" id="SSF49785">
    <property type="entry name" value="Galactose-binding domain-like"/>
    <property type="match status" value="1"/>
</dbReference>
<dbReference type="Proteomes" id="UP000507470">
    <property type="component" value="Unassembled WGS sequence"/>
</dbReference>
<dbReference type="Gene3D" id="2.60.120.260">
    <property type="entry name" value="Galactose-binding domain-like"/>
    <property type="match status" value="1"/>
</dbReference>
<dbReference type="OrthoDB" id="6050222at2759"/>